<evidence type="ECO:0000259" key="1">
    <source>
        <dbReference type="Pfam" id="PF13649"/>
    </source>
</evidence>
<accession>A0A9N8W943</accession>
<dbReference type="SUPFAM" id="SSF53335">
    <property type="entry name" value="S-adenosyl-L-methionine-dependent methyltransferases"/>
    <property type="match status" value="1"/>
</dbReference>
<feature type="non-terminal residue" evidence="2">
    <location>
        <position position="1"/>
    </location>
</feature>
<gene>
    <name evidence="2" type="ORF">ALEPTO_LOCUS2208</name>
</gene>
<dbReference type="InterPro" id="IPR041698">
    <property type="entry name" value="Methyltransf_25"/>
</dbReference>
<dbReference type="PANTHER" id="PTHR43591:SF24">
    <property type="entry name" value="2-METHOXY-6-POLYPRENYL-1,4-BENZOQUINOL METHYLASE, MITOCHONDRIAL"/>
    <property type="match status" value="1"/>
</dbReference>
<dbReference type="AlphaFoldDB" id="A0A9N8W943"/>
<dbReference type="Pfam" id="PF13649">
    <property type="entry name" value="Methyltransf_25"/>
    <property type="match status" value="1"/>
</dbReference>
<protein>
    <submittedName>
        <fullName evidence="2">4637_t:CDS:1</fullName>
    </submittedName>
</protein>
<dbReference type="CDD" id="cd02440">
    <property type="entry name" value="AdoMet_MTases"/>
    <property type="match status" value="1"/>
</dbReference>
<dbReference type="GO" id="GO:0008168">
    <property type="term" value="F:methyltransferase activity"/>
    <property type="evidence" value="ECO:0007669"/>
    <property type="project" value="TreeGrafter"/>
</dbReference>
<name>A0A9N8W943_9GLOM</name>
<dbReference type="OrthoDB" id="2013972at2759"/>
<reference evidence="2" key="1">
    <citation type="submission" date="2021-06" db="EMBL/GenBank/DDBJ databases">
        <authorList>
            <person name="Kallberg Y."/>
            <person name="Tangrot J."/>
            <person name="Rosling A."/>
        </authorList>
    </citation>
    <scope>NUCLEOTIDE SEQUENCE</scope>
    <source>
        <strain evidence="2">FL130A</strain>
    </source>
</reference>
<dbReference type="Gene3D" id="3.40.50.150">
    <property type="entry name" value="Vaccinia Virus protein VP39"/>
    <property type="match status" value="1"/>
</dbReference>
<keyword evidence="3" id="KW-1185">Reference proteome</keyword>
<comment type="caution">
    <text evidence="2">The sequence shown here is derived from an EMBL/GenBank/DDBJ whole genome shotgun (WGS) entry which is preliminary data.</text>
</comment>
<dbReference type="Proteomes" id="UP000789508">
    <property type="component" value="Unassembled WGS sequence"/>
</dbReference>
<feature type="domain" description="Methyltransferase" evidence="1">
    <location>
        <begin position="10"/>
        <end position="103"/>
    </location>
</feature>
<sequence>DKLKSGKTRVLDIGCGPGTWILDMANDYKPSQFTGVDISATFPTSVKPSNVNFEQCDVLNEKLPFEADTFDFIHVRFMGSCFTEVEWNERVIPALIRVLKPGGYVEIMDFDIQAMNEGPSTSVLLSAIRAQLTSKKINPIITPLLDKFLEDAGIVDIDVEEQCHPIGGWGDKLGEAALTNLLQWFNQSKSELVPFMQKTDTDFDEKITEFRQEVNNFQTYWVSVRIFGMKPVGYTSNK</sequence>
<evidence type="ECO:0000313" key="3">
    <source>
        <dbReference type="Proteomes" id="UP000789508"/>
    </source>
</evidence>
<evidence type="ECO:0000313" key="2">
    <source>
        <dbReference type="EMBL" id="CAG8475253.1"/>
    </source>
</evidence>
<dbReference type="PANTHER" id="PTHR43591">
    <property type="entry name" value="METHYLTRANSFERASE"/>
    <property type="match status" value="1"/>
</dbReference>
<dbReference type="InterPro" id="IPR029063">
    <property type="entry name" value="SAM-dependent_MTases_sf"/>
</dbReference>
<dbReference type="EMBL" id="CAJVPS010000308">
    <property type="protein sequence ID" value="CAG8475253.1"/>
    <property type="molecule type" value="Genomic_DNA"/>
</dbReference>
<proteinExistence type="predicted"/>
<organism evidence="2 3">
    <name type="scientific">Ambispora leptoticha</name>
    <dbReference type="NCBI Taxonomy" id="144679"/>
    <lineage>
        <taxon>Eukaryota</taxon>
        <taxon>Fungi</taxon>
        <taxon>Fungi incertae sedis</taxon>
        <taxon>Mucoromycota</taxon>
        <taxon>Glomeromycotina</taxon>
        <taxon>Glomeromycetes</taxon>
        <taxon>Archaeosporales</taxon>
        <taxon>Ambisporaceae</taxon>
        <taxon>Ambispora</taxon>
    </lineage>
</organism>